<evidence type="ECO:0000256" key="2">
    <source>
        <dbReference type="ARBA" id="ARBA00007072"/>
    </source>
</evidence>
<dbReference type="InterPro" id="IPR001701">
    <property type="entry name" value="Glyco_hydro_9"/>
</dbReference>
<feature type="active site" evidence="8">
    <location>
        <position position="479"/>
    </location>
</feature>
<dbReference type="AlphaFoldDB" id="A0A5C3L996"/>
<evidence type="ECO:0000256" key="4">
    <source>
        <dbReference type="ARBA" id="ARBA00023001"/>
    </source>
</evidence>
<evidence type="ECO:0000256" key="7">
    <source>
        <dbReference type="ARBA" id="ARBA00023326"/>
    </source>
</evidence>
<feature type="signal peptide" evidence="9">
    <location>
        <begin position="1"/>
        <end position="19"/>
    </location>
</feature>
<evidence type="ECO:0000256" key="3">
    <source>
        <dbReference type="ARBA" id="ARBA00022801"/>
    </source>
</evidence>
<dbReference type="Gene3D" id="1.50.10.10">
    <property type="match status" value="1"/>
</dbReference>
<keyword evidence="7 8" id="KW-0624">Polysaccharide degradation</keyword>
<evidence type="ECO:0000256" key="9">
    <source>
        <dbReference type="RuleBase" id="RU361166"/>
    </source>
</evidence>
<feature type="transmembrane region" description="Helical" evidence="10">
    <location>
        <begin position="551"/>
        <end position="576"/>
    </location>
</feature>
<dbReference type="STRING" id="230819.A0A5C3L996"/>
<sequence length="583" mass="64182">MRALIACFLLHSSIISVLAQLTLPSPPWLPPENSTGAIPSNNSYPNSHWSTLIGELLYFYEAQRSGELPSTNRVSWRNGSALDDGREDRVDLTGGYYDAGDFSKQTFPLSFTLMSICWGATDFGRGYDLANQTVYLDDMLRWGLDWLMKAHVEESRLYVLVDNKDIGNTYWGGDRSIPTPRPIYDINNSNPGTDVAAQASAAFAACSNLYAHRAFDNSTFSTPASLRDQTYADTLLTRAQQLYSFALNSSGGRKVYQKSVPEAASAYSSSGFGDELAIAALFLSWGTNDPAMFHAAEDYYTRYKLSESNRVFNWDSKVPGLAVLFSQIAQSRPETGRNLEQWKASAEQYFDDIVNKKGQSFRTDGGLVFWSGDSDHASLNPALNAAMLMHRYAPMATSEEKKKSYLSFSKSQLDYALGKNPMSIAYIVGINPNSPSNPHHAMASGGNDIGTIDTFPNQTARILYGALVGGPDVRDRFFDIRSDWPQTEVALDYNAPLLTLSSMHVISGTNDPFYTSLEAGAYAKVKPSGFPCDAAFKEGCEGPTLTKEGRIAMAVVLTVVCLIIAGLSAWWIRLLVRNARQNK</sequence>
<evidence type="ECO:0000256" key="8">
    <source>
        <dbReference type="PROSITE-ProRule" id="PRU10060"/>
    </source>
</evidence>
<keyword evidence="10" id="KW-0812">Transmembrane</keyword>
<reference evidence="12 13" key="1">
    <citation type="journal article" date="2019" name="Nat. Ecol. Evol.">
        <title>Megaphylogeny resolves global patterns of mushroom evolution.</title>
        <authorList>
            <person name="Varga T."/>
            <person name="Krizsan K."/>
            <person name="Foldi C."/>
            <person name="Dima B."/>
            <person name="Sanchez-Garcia M."/>
            <person name="Sanchez-Ramirez S."/>
            <person name="Szollosi G.J."/>
            <person name="Szarkandi J.G."/>
            <person name="Papp V."/>
            <person name="Albert L."/>
            <person name="Andreopoulos W."/>
            <person name="Angelini C."/>
            <person name="Antonin V."/>
            <person name="Barry K.W."/>
            <person name="Bougher N.L."/>
            <person name="Buchanan P."/>
            <person name="Buyck B."/>
            <person name="Bense V."/>
            <person name="Catcheside P."/>
            <person name="Chovatia M."/>
            <person name="Cooper J."/>
            <person name="Damon W."/>
            <person name="Desjardin D."/>
            <person name="Finy P."/>
            <person name="Geml J."/>
            <person name="Haridas S."/>
            <person name="Hughes K."/>
            <person name="Justo A."/>
            <person name="Karasinski D."/>
            <person name="Kautmanova I."/>
            <person name="Kiss B."/>
            <person name="Kocsube S."/>
            <person name="Kotiranta H."/>
            <person name="LaButti K.M."/>
            <person name="Lechner B.E."/>
            <person name="Liimatainen K."/>
            <person name="Lipzen A."/>
            <person name="Lukacs Z."/>
            <person name="Mihaltcheva S."/>
            <person name="Morgado L.N."/>
            <person name="Niskanen T."/>
            <person name="Noordeloos M.E."/>
            <person name="Ohm R.A."/>
            <person name="Ortiz-Santana B."/>
            <person name="Ovrebo C."/>
            <person name="Racz N."/>
            <person name="Riley R."/>
            <person name="Savchenko A."/>
            <person name="Shiryaev A."/>
            <person name="Soop K."/>
            <person name="Spirin V."/>
            <person name="Szebenyi C."/>
            <person name="Tomsovsky M."/>
            <person name="Tulloss R.E."/>
            <person name="Uehling J."/>
            <person name="Grigoriev I.V."/>
            <person name="Vagvolgyi C."/>
            <person name="Papp T."/>
            <person name="Martin F.M."/>
            <person name="Miettinen O."/>
            <person name="Hibbett D.S."/>
            <person name="Nagy L.G."/>
        </authorList>
    </citation>
    <scope>NUCLEOTIDE SEQUENCE [LARGE SCALE GENOMIC DNA]</scope>
    <source>
        <strain evidence="12 13">CBS 121175</strain>
    </source>
</reference>
<dbReference type="PROSITE" id="PS00698">
    <property type="entry name" value="GH9_3"/>
    <property type="match status" value="1"/>
</dbReference>
<keyword evidence="13" id="KW-1185">Reference proteome</keyword>
<comment type="similarity">
    <text evidence="2 8 9">Belongs to the glycosyl hydrolase 9 (cellulase E) family.</text>
</comment>
<dbReference type="GO" id="GO:0030245">
    <property type="term" value="P:cellulose catabolic process"/>
    <property type="evidence" value="ECO:0007669"/>
    <property type="project" value="UniProtKB-KW"/>
</dbReference>
<dbReference type="InterPro" id="IPR008928">
    <property type="entry name" value="6-hairpin_glycosidase_sf"/>
</dbReference>
<evidence type="ECO:0000256" key="1">
    <source>
        <dbReference type="ARBA" id="ARBA00000966"/>
    </source>
</evidence>
<dbReference type="InterPro" id="IPR033126">
    <property type="entry name" value="Glyco_hydro_9_Asp/Glu_AS"/>
</dbReference>
<keyword evidence="6 8" id="KW-0326">Glycosidase</keyword>
<feature type="domain" description="Glycoside hydrolase family 9" evidence="11">
    <location>
        <begin position="52"/>
        <end position="499"/>
    </location>
</feature>
<evidence type="ECO:0000313" key="12">
    <source>
        <dbReference type="EMBL" id="TFK29350.1"/>
    </source>
</evidence>
<dbReference type="EMBL" id="ML210150">
    <property type="protein sequence ID" value="TFK29350.1"/>
    <property type="molecule type" value="Genomic_DNA"/>
</dbReference>
<dbReference type="Pfam" id="PF00759">
    <property type="entry name" value="Glyco_hydro_9"/>
    <property type="match status" value="1"/>
</dbReference>
<gene>
    <name evidence="12" type="ORF">FA15DRAFT_399597</name>
</gene>
<evidence type="ECO:0000256" key="10">
    <source>
        <dbReference type="SAM" id="Phobius"/>
    </source>
</evidence>
<keyword evidence="4 9" id="KW-0136">Cellulose degradation</keyword>
<keyword evidence="5 8" id="KW-0119">Carbohydrate metabolism</keyword>
<feature type="chain" id="PRO_5023060802" description="Endoglucanase" evidence="9">
    <location>
        <begin position="20"/>
        <end position="583"/>
    </location>
</feature>
<evidence type="ECO:0000313" key="13">
    <source>
        <dbReference type="Proteomes" id="UP000307440"/>
    </source>
</evidence>
<feature type="active site" evidence="8">
    <location>
        <position position="488"/>
    </location>
</feature>
<evidence type="ECO:0000256" key="5">
    <source>
        <dbReference type="ARBA" id="ARBA00023277"/>
    </source>
</evidence>
<organism evidence="12 13">
    <name type="scientific">Coprinopsis marcescibilis</name>
    <name type="common">Agaric fungus</name>
    <name type="synonym">Psathyrella marcescibilis</name>
    <dbReference type="NCBI Taxonomy" id="230819"/>
    <lineage>
        <taxon>Eukaryota</taxon>
        <taxon>Fungi</taxon>
        <taxon>Dikarya</taxon>
        <taxon>Basidiomycota</taxon>
        <taxon>Agaricomycotina</taxon>
        <taxon>Agaricomycetes</taxon>
        <taxon>Agaricomycetidae</taxon>
        <taxon>Agaricales</taxon>
        <taxon>Agaricineae</taxon>
        <taxon>Psathyrellaceae</taxon>
        <taxon>Coprinopsis</taxon>
    </lineage>
</organism>
<protein>
    <recommendedName>
        <fullName evidence="9">Endoglucanase</fullName>
        <ecNumber evidence="9">3.2.1.4</ecNumber>
    </recommendedName>
</protein>
<dbReference type="Proteomes" id="UP000307440">
    <property type="component" value="Unassembled WGS sequence"/>
</dbReference>
<dbReference type="GO" id="GO:0008810">
    <property type="term" value="F:cellulase activity"/>
    <property type="evidence" value="ECO:0007669"/>
    <property type="project" value="UniProtKB-EC"/>
</dbReference>
<dbReference type="InterPro" id="IPR012341">
    <property type="entry name" value="6hp_glycosidase-like_sf"/>
</dbReference>
<dbReference type="OrthoDB" id="10257085at2759"/>
<keyword evidence="9" id="KW-0732">Signal</keyword>
<accession>A0A5C3L996</accession>
<keyword evidence="10" id="KW-1133">Transmembrane helix</keyword>
<evidence type="ECO:0000259" key="11">
    <source>
        <dbReference type="Pfam" id="PF00759"/>
    </source>
</evidence>
<proteinExistence type="inferred from homology"/>
<keyword evidence="10" id="KW-0472">Membrane</keyword>
<keyword evidence="3 8" id="KW-0378">Hydrolase</keyword>
<comment type="catalytic activity">
    <reaction evidence="1 9">
        <text>Endohydrolysis of (1-&gt;4)-beta-D-glucosidic linkages in cellulose, lichenin and cereal beta-D-glucans.</text>
        <dbReference type="EC" id="3.2.1.4"/>
    </reaction>
</comment>
<evidence type="ECO:0000256" key="6">
    <source>
        <dbReference type="ARBA" id="ARBA00023295"/>
    </source>
</evidence>
<dbReference type="PANTHER" id="PTHR22298">
    <property type="entry name" value="ENDO-1,4-BETA-GLUCANASE"/>
    <property type="match status" value="1"/>
</dbReference>
<dbReference type="EC" id="3.2.1.4" evidence="9"/>
<name>A0A5C3L996_COPMA</name>
<dbReference type="SUPFAM" id="SSF48208">
    <property type="entry name" value="Six-hairpin glycosidases"/>
    <property type="match status" value="1"/>
</dbReference>